<dbReference type="Gene3D" id="3.40.462.20">
    <property type="match status" value="1"/>
</dbReference>
<dbReference type="EMBL" id="BCSZ01000009">
    <property type="protein sequence ID" value="GAT00853.1"/>
    <property type="molecule type" value="Genomic_DNA"/>
</dbReference>
<evidence type="ECO:0000256" key="4">
    <source>
        <dbReference type="ARBA" id="ARBA00022827"/>
    </source>
</evidence>
<organism evidence="7 8">
    <name type="scientific">Mycolicibacterium fortuitum subsp. acetamidolyticum</name>
    <dbReference type="NCBI Taxonomy" id="144550"/>
    <lineage>
        <taxon>Bacteria</taxon>
        <taxon>Bacillati</taxon>
        <taxon>Actinomycetota</taxon>
        <taxon>Actinomycetes</taxon>
        <taxon>Mycobacteriales</taxon>
        <taxon>Mycobacteriaceae</taxon>
        <taxon>Mycolicibacterium</taxon>
    </lineage>
</organism>
<feature type="domain" description="FAD-binding PCMH-type" evidence="6">
    <location>
        <begin position="66"/>
        <end position="234"/>
    </location>
</feature>
<comment type="cofactor">
    <cofactor evidence="1">
        <name>FAD</name>
        <dbReference type="ChEBI" id="CHEBI:57692"/>
    </cofactor>
</comment>
<evidence type="ECO:0000313" key="7">
    <source>
        <dbReference type="EMBL" id="GAT00853.1"/>
    </source>
</evidence>
<keyword evidence="3" id="KW-0285">Flavoprotein</keyword>
<dbReference type="InterPro" id="IPR006094">
    <property type="entry name" value="Oxid_FAD_bind_N"/>
</dbReference>
<proteinExistence type="inferred from homology"/>
<comment type="caution">
    <text evidence="7">The sequence shown here is derived from an EMBL/GenBank/DDBJ whole genome shotgun (WGS) entry which is preliminary data.</text>
</comment>
<evidence type="ECO:0000256" key="2">
    <source>
        <dbReference type="ARBA" id="ARBA00005466"/>
    </source>
</evidence>
<dbReference type="SUPFAM" id="SSF56176">
    <property type="entry name" value="FAD-binding/transporter-associated domain-like"/>
    <property type="match status" value="1"/>
</dbReference>
<dbReference type="Gene3D" id="3.30.43.10">
    <property type="entry name" value="Uridine Diphospho-n-acetylenolpyruvylglucosamine Reductase, domain 2"/>
    <property type="match status" value="1"/>
</dbReference>
<dbReference type="RefSeq" id="WP_081015532.1">
    <property type="nucleotide sequence ID" value="NZ_BCSZ01000009.1"/>
</dbReference>
<dbReference type="InterPro" id="IPR016166">
    <property type="entry name" value="FAD-bd_PCMH"/>
</dbReference>
<dbReference type="InterPro" id="IPR006311">
    <property type="entry name" value="TAT_signal"/>
</dbReference>
<dbReference type="PANTHER" id="PTHR42973:SF39">
    <property type="entry name" value="FAD-BINDING PCMH-TYPE DOMAIN-CONTAINING PROTEIN"/>
    <property type="match status" value="1"/>
</dbReference>
<dbReference type="Gene3D" id="3.30.465.10">
    <property type="match status" value="1"/>
</dbReference>
<protein>
    <submittedName>
        <fullName evidence="7">FAD/FMN-containing dehydrogenase</fullName>
    </submittedName>
</protein>
<reference evidence="7 8" key="1">
    <citation type="journal article" date="2016" name="Genome Announc.">
        <title>Draft Genome Sequences of Five Rapidly Growing Mycobacterium Species, M. thermoresistibile, M. fortuitum subsp. acetamidolyticum, M. canariasense, M. brisbanense, and M. novocastrense.</title>
        <authorList>
            <person name="Katahira K."/>
            <person name="Ogura Y."/>
            <person name="Gotoh Y."/>
            <person name="Hayashi T."/>
        </authorList>
    </citation>
    <scope>NUCLEOTIDE SEQUENCE [LARGE SCALE GENOMIC DNA]</scope>
    <source>
        <strain evidence="7 8">JCM6368</strain>
    </source>
</reference>
<dbReference type="InterPro" id="IPR016167">
    <property type="entry name" value="FAD-bd_PCMH_sub1"/>
</dbReference>
<gene>
    <name evidence="7" type="ORF">RMCFA_0967</name>
</gene>
<evidence type="ECO:0000259" key="6">
    <source>
        <dbReference type="PROSITE" id="PS51387"/>
    </source>
</evidence>
<evidence type="ECO:0000256" key="5">
    <source>
        <dbReference type="ARBA" id="ARBA00023002"/>
    </source>
</evidence>
<dbReference type="InterPro" id="IPR050416">
    <property type="entry name" value="FAD-linked_Oxidoreductase"/>
</dbReference>
<evidence type="ECO:0000256" key="3">
    <source>
        <dbReference type="ARBA" id="ARBA00022630"/>
    </source>
</evidence>
<sequence>MTTAGATFSRRNFLVGGGLALGAVAMGCSDTRAEGLAGLRSAVRGRVLLSGDPGFDAARAPWNLAVDQSVRAVVDVADIDDAAALIRFARDVGVPIAVQPNGHGASNAMDGTILVRTAALNFTQVNTAAGTARVGPGVSWADVQALASPAGLTGVAGSAPIVGVTGYMLGGGLGWFSRKYGWAAESVTAFEAITAEGDRLTATATTESDLFWALRGGGGDYAFVTSVEFTLAPAPSVYGGTMTWPAGRAAAVISAFRDVTAAAPDELTAWCSVVRFPGAPALVRLDTTYLGKAEAAAALLQPFDRIDGKLSDTRRLLPVSELGKITDEPTKPAPSRQQATLVNGLTDQFVDALLTQSIEPLITVQIRHLGGALQRSPDTPSGRVTAPYLVSFLGMQPDPGREAALVARTNAFLDTLAAVNTAKVPFNFLTPEQNVADVFDAGTLARLSAVKRDRDPDGVFRSNHPVAQE</sequence>
<evidence type="ECO:0000256" key="1">
    <source>
        <dbReference type="ARBA" id="ARBA00001974"/>
    </source>
</evidence>
<dbReference type="GO" id="GO:0016491">
    <property type="term" value="F:oxidoreductase activity"/>
    <property type="evidence" value="ECO:0007669"/>
    <property type="project" value="UniProtKB-KW"/>
</dbReference>
<dbReference type="Proteomes" id="UP000069705">
    <property type="component" value="Unassembled WGS sequence"/>
</dbReference>
<name>A0A100WLR3_MYCFO</name>
<dbReference type="AlphaFoldDB" id="A0A100WLR3"/>
<comment type="similarity">
    <text evidence="2">Belongs to the oxygen-dependent FAD-linked oxidoreductase family.</text>
</comment>
<keyword evidence="5" id="KW-0560">Oxidoreductase</keyword>
<evidence type="ECO:0000313" key="8">
    <source>
        <dbReference type="Proteomes" id="UP000069705"/>
    </source>
</evidence>
<dbReference type="PROSITE" id="PS51318">
    <property type="entry name" value="TAT"/>
    <property type="match status" value="1"/>
</dbReference>
<dbReference type="PANTHER" id="PTHR42973">
    <property type="entry name" value="BINDING OXIDOREDUCTASE, PUTATIVE (AFU_ORTHOLOGUE AFUA_1G17690)-RELATED"/>
    <property type="match status" value="1"/>
</dbReference>
<dbReference type="InterPro" id="IPR016169">
    <property type="entry name" value="FAD-bd_PCMH_sub2"/>
</dbReference>
<dbReference type="PROSITE" id="PS51387">
    <property type="entry name" value="FAD_PCMH"/>
    <property type="match status" value="1"/>
</dbReference>
<accession>A0A100WLR3</accession>
<keyword evidence="4" id="KW-0274">FAD</keyword>
<dbReference type="Pfam" id="PF01565">
    <property type="entry name" value="FAD_binding_4"/>
    <property type="match status" value="1"/>
</dbReference>
<dbReference type="InterPro" id="IPR036318">
    <property type="entry name" value="FAD-bd_PCMH-like_sf"/>
</dbReference>
<dbReference type="GO" id="GO:0071949">
    <property type="term" value="F:FAD binding"/>
    <property type="evidence" value="ECO:0007669"/>
    <property type="project" value="InterPro"/>
</dbReference>
<reference evidence="8" key="2">
    <citation type="submission" date="2016-02" db="EMBL/GenBank/DDBJ databases">
        <title>Draft genome sequence of five rapidly growing Mycobacterium species.</title>
        <authorList>
            <person name="Katahira K."/>
            <person name="Gotou Y."/>
            <person name="Iida K."/>
            <person name="Ogura Y."/>
            <person name="Hayashi T."/>
        </authorList>
    </citation>
    <scope>NUCLEOTIDE SEQUENCE [LARGE SCALE GENOMIC DNA]</scope>
    <source>
        <strain evidence="8">JCM6368</strain>
    </source>
</reference>